<evidence type="ECO:0000313" key="3">
    <source>
        <dbReference type="Proteomes" id="UP000037020"/>
    </source>
</evidence>
<dbReference type="Proteomes" id="UP000037020">
    <property type="component" value="Unassembled WGS sequence"/>
</dbReference>
<dbReference type="InterPro" id="IPR002692">
    <property type="entry name" value="S45"/>
</dbReference>
<organism evidence="2 3">
    <name type="scientific">Streptomyces varsoviensis</name>
    <dbReference type="NCBI Taxonomy" id="67373"/>
    <lineage>
        <taxon>Bacteria</taxon>
        <taxon>Bacillati</taxon>
        <taxon>Actinomycetota</taxon>
        <taxon>Actinomycetes</taxon>
        <taxon>Kitasatosporales</taxon>
        <taxon>Streptomycetaceae</taxon>
        <taxon>Streptomyces</taxon>
    </lineage>
</organism>
<gene>
    <name evidence="2" type="ORF">ADK38_33780</name>
</gene>
<dbReference type="Gene3D" id="1.10.439.10">
    <property type="entry name" value="Penicillin Amidohydrolase, domain 1"/>
    <property type="match status" value="1"/>
</dbReference>
<evidence type="ECO:0000313" key="2">
    <source>
        <dbReference type="EMBL" id="KOG85954.1"/>
    </source>
</evidence>
<comment type="similarity">
    <text evidence="1">Belongs to the peptidase S45 family.</text>
</comment>
<dbReference type="PANTHER" id="PTHR34218">
    <property type="entry name" value="PEPTIDASE S45 PENICILLIN AMIDASE"/>
    <property type="match status" value="1"/>
</dbReference>
<evidence type="ECO:0000256" key="1">
    <source>
        <dbReference type="ARBA" id="ARBA00006586"/>
    </source>
</evidence>
<dbReference type="InterPro" id="IPR029055">
    <property type="entry name" value="Ntn_hydrolases_N"/>
</dbReference>
<feature type="non-terminal residue" evidence="2">
    <location>
        <position position="1"/>
    </location>
</feature>
<dbReference type="InterPro" id="IPR023343">
    <property type="entry name" value="Penicillin_amidase_dom1"/>
</dbReference>
<dbReference type="PANTHER" id="PTHR34218:SF3">
    <property type="entry name" value="ACYL-HOMOSERINE LACTONE ACYLASE PVDQ"/>
    <property type="match status" value="1"/>
</dbReference>
<protein>
    <submittedName>
        <fullName evidence="2">Penicillin amidase</fullName>
    </submittedName>
</protein>
<reference evidence="2 3" key="1">
    <citation type="submission" date="2015-07" db="EMBL/GenBank/DDBJ databases">
        <authorList>
            <person name="Ju K.-S."/>
            <person name="Doroghazi J.R."/>
            <person name="Metcalf W.W."/>
        </authorList>
    </citation>
    <scope>NUCLEOTIDE SEQUENCE [LARGE SCALE GENOMIC DNA]</scope>
    <source>
        <strain evidence="2 3">NRRL B-3589</strain>
    </source>
</reference>
<comment type="caution">
    <text evidence="2">The sequence shown here is derived from an EMBL/GenBank/DDBJ whole genome shotgun (WGS) entry which is preliminary data.</text>
</comment>
<feature type="non-terminal residue" evidence="2">
    <location>
        <position position="190"/>
    </location>
</feature>
<keyword evidence="3" id="KW-1185">Reference proteome</keyword>
<proteinExistence type="inferred from homology"/>
<name>A0ABR5IXR7_9ACTN</name>
<accession>A0ABR5IXR7</accession>
<dbReference type="SUPFAM" id="SSF56235">
    <property type="entry name" value="N-terminal nucleophile aminohydrolases (Ntn hydrolases)"/>
    <property type="match status" value="1"/>
</dbReference>
<dbReference type="Pfam" id="PF01804">
    <property type="entry name" value="Penicil_amidase"/>
    <property type="match status" value="1"/>
</dbReference>
<dbReference type="EMBL" id="LGUT01003102">
    <property type="protein sequence ID" value="KOG85954.1"/>
    <property type="molecule type" value="Genomic_DNA"/>
</dbReference>
<sequence>RTDRPSGDGLSAVIRYTEYGIPHIVAGDYPSLGFGEGWAQAADQVCVLADGFVTGRGERSRYFGPDAATDGSLSSAATNLTSDLFFRGINAAGTVEKLLAQPAPAGPSRQAKELMRGYAAGYNAWLRQHRVTDPACRGAAWVKPITTLDVARHGYALALLSGQGAAVDGITGARPPVAGAQPGQALSLIH</sequence>